<evidence type="ECO:0000313" key="1">
    <source>
        <dbReference type="EMBL" id="KAL1137631.1"/>
    </source>
</evidence>
<evidence type="ECO:0000313" key="2">
    <source>
        <dbReference type="Proteomes" id="UP001558652"/>
    </source>
</evidence>
<gene>
    <name evidence="1" type="ORF">AAG570_009327</name>
</gene>
<accession>A0ABD0YPB0</accession>
<dbReference type="AlphaFoldDB" id="A0ABD0YPB0"/>
<organism evidence="1 2">
    <name type="scientific">Ranatra chinensis</name>
    <dbReference type="NCBI Taxonomy" id="642074"/>
    <lineage>
        <taxon>Eukaryota</taxon>
        <taxon>Metazoa</taxon>
        <taxon>Ecdysozoa</taxon>
        <taxon>Arthropoda</taxon>
        <taxon>Hexapoda</taxon>
        <taxon>Insecta</taxon>
        <taxon>Pterygota</taxon>
        <taxon>Neoptera</taxon>
        <taxon>Paraneoptera</taxon>
        <taxon>Hemiptera</taxon>
        <taxon>Heteroptera</taxon>
        <taxon>Panheteroptera</taxon>
        <taxon>Nepomorpha</taxon>
        <taxon>Nepidae</taxon>
        <taxon>Ranatrinae</taxon>
        <taxon>Ranatra</taxon>
    </lineage>
</organism>
<protein>
    <submittedName>
        <fullName evidence="1">Uncharacterized protein</fullName>
    </submittedName>
</protein>
<proteinExistence type="predicted"/>
<name>A0ABD0YPB0_9HEMI</name>
<sequence>MGFSVGGFPGVSRGNKAIEGCSYPGPRVGREPAADVLPRHDLQEARRHYPEPGTGDFVTGLQWPFQQTEKGAVYCSSPLYLTLLSSAATIRRFFSAMSLASFAGRFERGTAAEAVYCAERAMCRDCMPEDQRASKLEMLILPRLKEKGN</sequence>
<reference evidence="1 2" key="1">
    <citation type="submission" date="2024-07" db="EMBL/GenBank/DDBJ databases">
        <title>Chromosome-level genome assembly of the water stick insect Ranatra chinensis (Heteroptera: Nepidae).</title>
        <authorList>
            <person name="Liu X."/>
        </authorList>
    </citation>
    <scope>NUCLEOTIDE SEQUENCE [LARGE SCALE GENOMIC DNA]</scope>
    <source>
        <strain evidence="1">Cailab_2021Rc</strain>
        <tissue evidence="1">Muscle</tissue>
    </source>
</reference>
<comment type="caution">
    <text evidence="1">The sequence shown here is derived from an EMBL/GenBank/DDBJ whole genome shotgun (WGS) entry which is preliminary data.</text>
</comment>
<keyword evidence="2" id="KW-1185">Reference proteome</keyword>
<dbReference type="EMBL" id="JBFDAA010000004">
    <property type="protein sequence ID" value="KAL1137631.1"/>
    <property type="molecule type" value="Genomic_DNA"/>
</dbReference>
<dbReference type="Proteomes" id="UP001558652">
    <property type="component" value="Unassembled WGS sequence"/>
</dbReference>